<evidence type="ECO:0000256" key="7">
    <source>
        <dbReference type="ARBA" id="ARBA00022737"/>
    </source>
</evidence>
<feature type="transmembrane region" description="Helical" evidence="13">
    <location>
        <begin position="211"/>
        <end position="235"/>
    </location>
</feature>
<accession>A0AA88YNN6</accession>
<evidence type="ECO:0000313" key="16">
    <source>
        <dbReference type="Proteomes" id="UP001186944"/>
    </source>
</evidence>
<evidence type="ECO:0000256" key="11">
    <source>
        <dbReference type="ARBA" id="ARBA00023170"/>
    </source>
</evidence>
<dbReference type="EMBL" id="VSWD01000005">
    <property type="protein sequence ID" value="KAK3103235.1"/>
    <property type="molecule type" value="Genomic_DNA"/>
</dbReference>
<dbReference type="CDD" id="cd02440">
    <property type="entry name" value="AdoMet_MTases"/>
    <property type="match status" value="1"/>
</dbReference>
<dbReference type="InterPro" id="IPR001611">
    <property type="entry name" value="Leu-rich_rpt"/>
</dbReference>
<keyword evidence="9 13" id="KW-1133">Transmembrane helix</keyword>
<dbReference type="InterPro" id="IPR000157">
    <property type="entry name" value="TIR_dom"/>
</dbReference>
<evidence type="ECO:0000256" key="6">
    <source>
        <dbReference type="ARBA" id="ARBA00022729"/>
    </source>
</evidence>
<keyword evidence="3" id="KW-0399">Innate immunity</keyword>
<sequence>MLDIGAGTGLVAEELQKHGFKTMDALDASSGMLQKAREKGIYRNLICETITAEPLDIPKETFQYLKLLKYLDLSFNRISVLSPHVFKSLVNLRQLKLRDNLIEDFKNVELEHLSGLLLLDLSGNQLPTLNIDIRNSLSEIRKHSHLKINITSNPLRCNCEDIDFWRWMSDSDFILDAHGVTCKVGKLKHFFKNSTKVTDIIIEMDKLCASYVGIVAGVSCTIGLLIALIIGGTVYRYRWKLRYLFYMTKSKYFGYAEIGRDYTERNFIFDCFISYADGDRGFALHKVMNYLEKTTGLKLCFHQRDFVPGIDIAQNITNAIHQSRKTICVLSPNYLNSYWCMYELNMAKMESIYSRNGENILILVFYQHVSPNDIPLSVMSIIEQKSYIEYPGDEQGDIVFWNKLKEVIEL</sequence>
<proteinExistence type="inferred from homology"/>
<dbReference type="Pfam" id="PF13649">
    <property type="entry name" value="Methyltransf_25"/>
    <property type="match status" value="1"/>
</dbReference>
<evidence type="ECO:0000256" key="12">
    <source>
        <dbReference type="ARBA" id="ARBA00023180"/>
    </source>
</evidence>
<dbReference type="PANTHER" id="PTHR24365:SF541">
    <property type="entry name" value="PROTEIN TOLL-RELATED"/>
    <property type="match status" value="1"/>
</dbReference>
<organism evidence="15 16">
    <name type="scientific">Pinctada imbricata</name>
    <name type="common">Atlantic pearl-oyster</name>
    <name type="synonym">Pinctada martensii</name>
    <dbReference type="NCBI Taxonomy" id="66713"/>
    <lineage>
        <taxon>Eukaryota</taxon>
        <taxon>Metazoa</taxon>
        <taxon>Spiralia</taxon>
        <taxon>Lophotrochozoa</taxon>
        <taxon>Mollusca</taxon>
        <taxon>Bivalvia</taxon>
        <taxon>Autobranchia</taxon>
        <taxon>Pteriomorphia</taxon>
        <taxon>Pterioida</taxon>
        <taxon>Pterioidea</taxon>
        <taxon>Pteriidae</taxon>
        <taxon>Pinctada</taxon>
    </lineage>
</organism>
<dbReference type="InterPro" id="IPR032675">
    <property type="entry name" value="LRR_dom_sf"/>
</dbReference>
<evidence type="ECO:0000256" key="4">
    <source>
        <dbReference type="ARBA" id="ARBA00022614"/>
    </source>
</evidence>
<comment type="similarity">
    <text evidence="2">Belongs to the Toll-like receptor family.</text>
</comment>
<keyword evidence="12" id="KW-0325">Glycoprotein</keyword>
<keyword evidence="6" id="KW-0732">Signal</keyword>
<evidence type="ECO:0000256" key="5">
    <source>
        <dbReference type="ARBA" id="ARBA00022692"/>
    </source>
</evidence>
<dbReference type="Gene3D" id="3.40.50.10140">
    <property type="entry name" value="Toll/interleukin-1 receptor homology (TIR) domain"/>
    <property type="match status" value="1"/>
</dbReference>
<dbReference type="PROSITE" id="PS51450">
    <property type="entry name" value="LRR"/>
    <property type="match status" value="1"/>
</dbReference>
<dbReference type="SUPFAM" id="SSF52058">
    <property type="entry name" value="L domain-like"/>
    <property type="match status" value="1"/>
</dbReference>
<keyword evidence="7" id="KW-0677">Repeat</keyword>
<dbReference type="GO" id="GO:0005886">
    <property type="term" value="C:plasma membrane"/>
    <property type="evidence" value="ECO:0007669"/>
    <property type="project" value="TreeGrafter"/>
</dbReference>
<comment type="subcellular location">
    <subcellularLocation>
        <location evidence="1">Membrane</location>
        <topology evidence="1">Single-pass type I membrane protein</topology>
    </subcellularLocation>
</comment>
<dbReference type="SUPFAM" id="SSF53335">
    <property type="entry name" value="S-adenosyl-L-methionine-dependent methyltransferases"/>
    <property type="match status" value="1"/>
</dbReference>
<evidence type="ECO:0000259" key="14">
    <source>
        <dbReference type="PROSITE" id="PS50104"/>
    </source>
</evidence>
<dbReference type="Gene3D" id="3.40.50.150">
    <property type="entry name" value="Vaccinia Virus protein VP39"/>
    <property type="match status" value="1"/>
</dbReference>
<dbReference type="GO" id="GO:0045087">
    <property type="term" value="P:innate immune response"/>
    <property type="evidence" value="ECO:0007669"/>
    <property type="project" value="UniProtKB-KW"/>
</dbReference>
<evidence type="ECO:0000256" key="3">
    <source>
        <dbReference type="ARBA" id="ARBA00022588"/>
    </source>
</evidence>
<dbReference type="SMART" id="SM00255">
    <property type="entry name" value="TIR"/>
    <property type="match status" value="1"/>
</dbReference>
<dbReference type="PRINTS" id="PR01537">
    <property type="entry name" value="INTRLKN1R1F"/>
</dbReference>
<dbReference type="Pfam" id="PF13855">
    <property type="entry name" value="LRR_8"/>
    <property type="match status" value="1"/>
</dbReference>
<dbReference type="PANTHER" id="PTHR24365">
    <property type="entry name" value="TOLL-LIKE RECEPTOR"/>
    <property type="match status" value="1"/>
</dbReference>
<evidence type="ECO:0000256" key="1">
    <source>
        <dbReference type="ARBA" id="ARBA00004479"/>
    </source>
</evidence>
<evidence type="ECO:0000256" key="10">
    <source>
        <dbReference type="ARBA" id="ARBA00023136"/>
    </source>
</evidence>
<dbReference type="Pfam" id="PF01582">
    <property type="entry name" value="TIR"/>
    <property type="match status" value="1"/>
</dbReference>
<dbReference type="InterPro" id="IPR041698">
    <property type="entry name" value="Methyltransf_25"/>
</dbReference>
<dbReference type="InterPro" id="IPR029063">
    <property type="entry name" value="SAM-dependent_MTases_sf"/>
</dbReference>
<dbReference type="InterPro" id="IPR035897">
    <property type="entry name" value="Toll_tir_struct_dom_sf"/>
</dbReference>
<keyword evidence="5 13" id="KW-0812">Transmembrane</keyword>
<keyword evidence="4" id="KW-0433">Leucine-rich repeat</keyword>
<keyword evidence="11" id="KW-0675">Receptor</keyword>
<name>A0AA88YNN6_PINIB</name>
<feature type="domain" description="TIR" evidence="14">
    <location>
        <begin position="267"/>
        <end position="408"/>
    </location>
</feature>
<dbReference type="SUPFAM" id="SSF52200">
    <property type="entry name" value="Toll/Interleukin receptor TIR domain"/>
    <property type="match status" value="1"/>
</dbReference>
<evidence type="ECO:0000256" key="2">
    <source>
        <dbReference type="ARBA" id="ARBA00009634"/>
    </source>
</evidence>
<dbReference type="Proteomes" id="UP001186944">
    <property type="component" value="Unassembled WGS sequence"/>
</dbReference>
<keyword evidence="8" id="KW-0391">Immunity</keyword>
<keyword evidence="16" id="KW-1185">Reference proteome</keyword>
<dbReference type="SMART" id="SM00369">
    <property type="entry name" value="LRR_TYP"/>
    <property type="match status" value="3"/>
</dbReference>
<dbReference type="GO" id="GO:0038023">
    <property type="term" value="F:signaling receptor activity"/>
    <property type="evidence" value="ECO:0007669"/>
    <property type="project" value="TreeGrafter"/>
</dbReference>
<reference evidence="15" key="1">
    <citation type="submission" date="2019-08" db="EMBL/GenBank/DDBJ databases">
        <title>The improved chromosome-level genome for the pearl oyster Pinctada fucata martensii using PacBio sequencing and Hi-C.</title>
        <authorList>
            <person name="Zheng Z."/>
        </authorList>
    </citation>
    <scope>NUCLEOTIDE SEQUENCE</scope>
    <source>
        <strain evidence="15">ZZ-2019</strain>
        <tissue evidence="15">Adductor muscle</tissue>
    </source>
</reference>
<gene>
    <name evidence="15" type="ORF">FSP39_017711</name>
</gene>
<evidence type="ECO:0000313" key="15">
    <source>
        <dbReference type="EMBL" id="KAK3103235.1"/>
    </source>
</evidence>
<dbReference type="AlphaFoldDB" id="A0AA88YNN6"/>
<dbReference type="Gene3D" id="3.80.10.10">
    <property type="entry name" value="Ribonuclease Inhibitor"/>
    <property type="match status" value="1"/>
</dbReference>
<protein>
    <recommendedName>
        <fullName evidence="14">TIR domain-containing protein</fullName>
    </recommendedName>
</protein>
<dbReference type="InterPro" id="IPR003591">
    <property type="entry name" value="Leu-rich_rpt_typical-subtyp"/>
</dbReference>
<evidence type="ECO:0000256" key="9">
    <source>
        <dbReference type="ARBA" id="ARBA00022989"/>
    </source>
</evidence>
<keyword evidence="10 13" id="KW-0472">Membrane</keyword>
<dbReference type="FunFam" id="3.40.50.10140:FF:000001">
    <property type="entry name" value="Toll-like receptor 2"/>
    <property type="match status" value="1"/>
</dbReference>
<dbReference type="PROSITE" id="PS50104">
    <property type="entry name" value="TIR"/>
    <property type="match status" value="1"/>
</dbReference>
<dbReference type="GO" id="GO:0007165">
    <property type="term" value="P:signal transduction"/>
    <property type="evidence" value="ECO:0007669"/>
    <property type="project" value="InterPro"/>
</dbReference>
<comment type="caution">
    <text evidence="15">The sequence shown here is derived from an EMBL/GenBank/DDBJ whole genome shotgun (WGS) entry which is preliminary data.</text>
</comment>
<evidence type="ECO:0000256" key="8">
    <source>
        <dbReference type="ARBA" id="ARBA00022859"/>
    </source>
</evidence>
<evidence type="ECO:0000256" key="13">
    <source>
        <dbReference type="SAM" id="Phobius"/>
    </source>
</evidence>